<proteinExistence type="inferred from homology"/>
<dbReference type="Pfam" id="PF04820">
    <property type="entry name" value="Trp_halogenase"/>
    <property type="match status" value="1"/>
</dbReference>
<evidence type="ECO:0000256" key="1">
    <source>
        <dbReference type="ARBA" id="ARBA00038396"/>
    </source>
</evidence>
<evidence type="ECO:0000313" key="2">
    <source>
        <dbReference type="EMBL" id="GGY52137.1"/>
    </source>
</evidence>
<dbReference type="InterPro" id="IPR033856">
    <property type="entry name" value="Trp_halogen"/>
</dbReference>
<keyword evidence="3" id="KW-1185">Reference proteome</keyword>
<evidence type="ECO:0000313" key="3">
    <source>
        <dbReference type="Proteomes" id="UP000600946"/>
    </source>
</evidence>
<comment type="caution">
    <text evidence="2">The sequence shown here is derived from an EMBL/GenBank/DDBJ whole genome shotgun (WGS) entry which is preliminary data.</text>
</comment>
<reference evidence="3" key="1">
    <citation type="journal article" date="2019" name="Int. J. Syst. Evol. Microbiol.">
        <title>The Global Catalogue of Microorganisms (GCM) 10K type strain sequencing project: providing services to taxonomists for standard genome sequencing and annotation.</title>
        <authorList>
            <consortium name="The Broad Institute Genomics Platform"/>
            <consortium name="The Broad Institute Genome Sequencing Center for Infectious Disease"/>
            <person name="Wu L."/>
            <person name="Ma J."/>
        </authorList>
    </citation>
    <scope>NUCLEOTIDE SEQUENCE [LARGE SCALE GENOMIC DNA]</scope>
    <source>
        <strain evidence="3">JCM 4594</strain>
    </source>
</reference>
<dbReference type="InterPro" id="IPR050816">
    <property type="entry name" value="Flavin-dep_Halogenase_NPB"/>
</dbReference>
<dbReference type="GeneID" id="96293211"/>
<dbReference type="PIRSF" id="PIRSF011396">
    <property type="entry name" value="Trp_halogenase"/>
    <property type="match status" value="1"/>
</dbReference>
<sequence>MNSRRIRKAVILGGGAEGWMTAAHLGKALQGTVDLTVLESPHDTAPPIASGVGTLPHLHRCFFDPLGINEDEWMRECGAGFKTAVRFVNWRTEGPGSAEPRQLPTGSSDHFYHSTGLLPDCEGLPLSHYWFKRKHEGRTQDPFDYACFREPPLLDAKLAPRWLDGRAATRYAWHLDAALLADYLRRFTTAKHDTHVVVGELAGADRDEHGRLTALRTTEGHVLDADLFIDCSGYEGALINGVLAEPFEDLSGELLCDRAVVARIPHNDRAEGVDPYTSAVAVPSGWAWKIPLRGSFSTGHVHHSSLTTEDEARAELSTLWGLDAERTAFDTLDLRVGRTRRTWVDNVIAVGRSAGSLGPLQSTGSHFLVAALHRLVTHFPDRDFDPALADSYNRETDEIFADSRDFVQAHLAFAPRTDTAFWRAGKERELPAGLRRKADAYRAALPVNPVATDEAAYYGSHGNAEAELHNIWTDGHYYSVLAGLGTEPRTALPVLAHRPESVAAADQLFTAIERQQRNLLDTLPTAYDCLRNLYEG</sequence>
<organism evidence="2 3">
    <name type="scientific">Streptomyces xanthochromogenes</name>
    <dbReference type="NCBI Taxonomy" id="67384"/>
    <lineage>
        <taxon>Bacteria</taxon>
        <taxon>Bacillati</taxon>
        <taxon>Actinomycetota</taxon>
        <taxon>Actinomycetes</taxon>
        <taxon>Kitasatosporales</taxon>
        <taxon>Streptomycetaceae</taxon>
        <taxon>Streptomyces</taxon>
    </lineage>
</organism>
<dbReference type="SUPFAM" id="SSF51905">
    <property type="entry name" value="FAD/NAD(P)-binding domain"/>
    <property type="match status" value="1"/>
</dbReference>
<name>A0ABQ3AKG6_9ACTN</name>
<accession>A0ABQ3AKG6</accession>
<dbReference type="Gene3D" id="3.50.50.60">
    <property type="entry name" value="FAD/NAD(P)-binding domain"/>
    <property type="match status" value="1"/>
</dbReference>
<dbReference type="InterPro" id="IPR006905">
    <property type="entry name" value="Flavin_halogenase"/>
</dbReference>
<dbReference type="InterPro" id="IPR036188">
    <property type="entry name" value="FAD/NAD-bd_sf"/>
</dbReference>
<comment type="similarity">
    <text evidence="1">Belongs to the flavin-dependent halogenase family. Bacterial tryptophan halogenase subfamily.</text>
</comment>
<gene>
    <name evidence="2" type="ORF">GCM10010326_52880</name>
</gene>
<dbReference type="EMBL" id="BMUU01000010">
    <property type="protein sequence ID" value="GGY52137.1"/>
    <property type="molecule type" value="Genomic_DNA"/>
</dbReference>
<dbReference type="PANTHER" id="PTHR43747:SF4">
    <property type="entry name" value="FLAVIN-DEPENDENT TRYPTOPHAN HALOGENASE"/>
    <property type="match status" value="1"/>
</dbReference>
<dbReference type="PANTHER" id="PTHR43747">
    <property type="entry name" value="FAD-BINDING PROTEIN"/>
    <property type="match status" value="1"/>
</dbReference>
<dbReference type="RefSeq" id="WP_190028429.1">
    <property type="nucleotide sequence ID" value="NZ_BMUU01000010.1"/>
</dbReference>
<protein>
    <submittedName>
        <fullName evidence="2">Tryptophan halogenase</fullName>
    </submittedName>
</protein>
<dbReference type="Proteomes" id="UP000600946">
    <property type="component" value="Unassembled WGS sequence"/>
</dbReference>